<feature type="transmembrane region" description="Helical" evidence="8">
    <location>
        <begin position="164"/>
        <end position="182"/>
    </location>
</feature>
<dbReference type="GO" id="GO:0005886">
    <property type="term" value="C:plasma membrane"/>
    <property type="evidence" value="ECO:0007669"/>
    <property type="project" value="UniProtKB-SubCell"/>
</dbReference>
<keyword evidence="3" id="KW-0813">Transport</keyword>
<reference evidence="9 12" key="3">
    <citation type="submission" date="2020-05" db="EMBL/GenBank/DDBJ databases">
        <authorList>
            <person name="Petersen J."/>
            <person name="Sayavedra L."/>
        </authorList>
    </citation>
    <scope>NUCLEOTIDE SEQUENCE [LARGE SCALE GENOMIC DNA]</scope>
    <source>
        <strain evidence="9">B thermophilus SOXS</strain>
    </source>
</reference>
<evidence type="ECO:0000313" key="11">
    <source>
        <dbReference type="Proteomes" id="UP000182798"/>
    </source>
</evidence>
<evidence type="ECO:0000256" key="5">
    <source>
        <dbReference type="ARBA" id="ARBA00022692"/>
    </source>
</evidence>
<evidence type="ECO:0000313" key="10">
    <source>
        <dbReference type="EMBL" id="OIR24572.1"/>
    </source>
</evidence>
<keyword evidence="7 8" id="KW-0472">Membrane</keyword>
<keyword evidence="5 8" id="KW-0812">Transmembrane</keyword>
<evidence type="ECO:0000256" key="6">
    <source>
        <dbReference type="ARBA" id="ARBA00022989"/>
    </source>
</evidence>
<reference evidence="11" key="1">
    <citation type="submission" date="2016-09" db="EMBL/GenBank/DDBJ databases">
        <title>Genome Sequence of Bathymodiolus thermophilus sulfur-oxidizing gill endosymbiont.</title>
        <authorList>
            <person name="Ponnudurai R."/>
            <person name="Kleiner M."/>
            <person name="Sayavedra L."/>
            <person name="Thuermer A."/>
            <person name="Felbeck H."/>
            <person name="Schlueter R."/>
            <person name="Schweder T."/>
            <person name="Markert S."/>
        </authorList>
    </citation>
    <scope>NUCLEOTIDE SEQUENCE [LARGE SCALE GENOMIC DNA]</scope>
    <source>
        <strain evidence="11">BAT/CrabSpa'14</strain>
    </source>
</reference>
<dbReference type="PANTHER" id="PTHR30269">
    <property type="entry name" value="TRANSMEMBRANE PROTEIN YFCA"/>
    <property type="match status" value="1"/>
</dbReference>
<dbReference type="Pfam" id="PF01925">
    <property type="entry name" value="TauE"/>
    <property type="match status" value="1"/>
</dbReference>
<feature type="transmembrane region" description="Helical" evidence="8">
    <location>
        <begin position="140"/>
        <end position="158"/>
    </location>
</feature>
<keyword evidence="12" id="KW-1185">Reference proteome</keyword>
<evidence type="ECO:0000313" key="12">
    <source>
        <dbReference type="Proteomes" id="UP000643672"/>
    </source>
</evidence>
<comment type="similarity">
    <text evidence="2 8">Belongs to the 4-toluene sulfonate uptake permease (TSUP) (TC 2.A.102) family.</text>
</comment>
<evidence type="ECO:0000256" key="2">
    <source>
        <dbReference type="ARBA" id="ARBA00009142"/>
    </source>
</evidence>
<evidence type="ECO:0000256" key="3">
    <source>
        <dbReference type="ARBA" id="ARBA00022448"/>
    </source>
</evidence>
<dbReference type="InterPro" id="IPR052017">
    <property type="entry name" value="TSUP"/>
</dbReference>
<protein>
    <recommendedName>
        <fullName evidence="8">Probable membrane transporter protein</fullName>
    </recommendedName>
</protein>
<feature type="transmembrane region" description="Helical" evidence="8">
    <location>
        <begin position="240"/>
        <end position="261"/>
    </location>
</feature>
<dbReference type="RefSeq" id="WP_071564522.1">
    <property type="nucleotide sequence ID" value="NZ_CAESAQ020000078.1"/>
</dbReference>
<dbReference type="EMBL" id="MIQH01000609">
    <property type="protein sequence ID" value="OIR24572.1"/>
    <property type="molecule type" value="Genomic_DNA"/>
</dbReference>
<evidence type="ECO:0000313" key="9">
    <source>
        <dbReference type="EMBL" id="CAB5504313.1"/>
    </source>
</evidence>
<dbReference type="Proteomes" id="UP000643672">
    <property type="component" value="Unassembled WGS sequence"/>
</dbReference>
<comment type="caution">
    <text evidence="10">The sequence shown here is derived from an EMBL/GenBank/DDBJ whole genome shotgun (WGS) entry which is preliminary data.</text>
</comment>
<feature type="transmembrane region" description="Helical" evidence="8">
    <location>
        <begin position="83"/>
        <end position="103"/>
    </location>
</feature>
<evidence type="ECO:0000256" key="8">
    <source>
        <dbReference type="RuleBase" id="RU363041"/>
    </source>
</evidence>
<name>A0A1J5TWJ9_9GAMM</name>
<gene>
    <name evidence="10" type="ORF">BGC33_03955</name>
    <name evidence="9" type="ORF">THERMOS_1936</name>
</gene>
<evidence type="ECO:0000256" key="7">
    <source>
        <dbReference type="ARBA" id="ARBA00023136"/>
    </source>
</evidence>
<dbReference type="PANTHER" id="PTHR30269:SF0">
    <property type="entry name" value="MEMBRANE TRANSPORTER PROTEIN YFCA-RELATED"/>
    <property type="match status" value="1"/>
</dbReference>
<keyword evidence="4 8" id="KW-1003">Cell membrane</keyword>
<organism evidence="10 11">
    <name type="scientific">Bathymodiolus thermophilus thioautotrophic gill symbiont</name>
    <dbReference type="NCBI Taxonomy" id="2360"/>
    <lineage>
        <taxon>Bacteria</taxon>
        <taxon>Pseudomonadati</taxon>
        <taxon>Pseudomonadota</taxon>
        <taxon>Gammaproteobacteria</taxon>
        <taxon>sulfur-oxidizing symbionts</taxon>
    </lineage>
</organism>
<evidence type="ECO:0000256" key="1">
    <source>
        <dbReference type="ARBA" id="ARBA00004651"/>
    </source>
</evidence>
<reference evidence="10" key="2">
    <citation type="journal article" date="2017" name="Stand. Genomic Sci.">
        <title>Genome sequence of the sulfur-oxidizing Bathymodiolus thermophilus gill endosymbiont.</title>
        <authorList>
            <person name="Ponnudurai R."/>
            <person name="Sayavedra L."/>
            <person name="Kleiner M."/>
            <person name="Heiden S.E."/>
            <person name="Thurmer A."/>
            <person name="Felbeck H."/>
            <person name="Schluter R."/>
            <person name="Sievert S.M."/>
            <person name="Daniel R."/>
            <person name="Schweder T."/>
            <person name="Markert S."/>
        </authorList>
    </citation>
    <scope>NUCLEOTIDE SEQUENCE</scope>
    <source>
        <strain evidence="10">BAT/CrabSpa'14</strain>
    </source>
</reference>
<keyword evidence="6 8" id="KW-1133">Transmembrane helix</keyword>
<dbReference type="InterPro" id="IPR002781">
    <property type="entry name" value="TM_pro_TauE-like"/>
</dbReference>
<proteinExistence type="inferred from homology"/>
<dbReference type="EMBL" id="CAESAQ020000078">
    <property type="protein sequence ID" value="CAB5504313.1"/>
    <property type="molecule type" value="Genomic_DNA"/>
</dbReference>
<dbReference type="Proteomes" id="UP000182798">
    <property type="component" value="Unassembled WGS sequence"/>
</dbReference>
<feature type="transmembrane region" description="Helical" evidence="8">
    <location>
        <begin position="194"/>
        <end position="220"/>
    </location>
</feature>
<feature type="transmembrane region" description="Helical" evidence="8">
    <location>
        <begin position="31"/>
        <end position="49"/>
    </location>
</feature>
<accession>A0A1J5TWJ9</accession>
<feature type="transmembrane region" description="Helical" evidence="8">
    <location>
        <begin position="7"/>
        <end position="25"/>
    </location>
</feature>
<feature type="transmembrane region" description="Helical" evidence="8">
    <location>
        <begin position="109"/>
        <end position="128"/>
    </location>
</feature>
<dbReference type="AlphaFoldDB" id="A0A1J5TWJ9"/>
<comment type="subcellular location">
    <subcellularLocation>
        <location evidence="1 8">Cell membrane</location>
        <topology evidence="1 8">Multi-pass membrane protein</topology>
    </subcellularLocation>
</comment>
<sequence>MFIEGSLLADYLLIGILVLVLASFIAGFLDAVAGGAGLILVPAFILTGMPPQLALGQEKLVSTLGTFSAIYNYFKGAKIIWKVVIYGIPTALIGAYIGGQVILSIDESIVGKIIFFLIPIGLLFSFIPKHSKNDGAYQPSQTDIFIILPLVCLVVGFYDGFFGPGTGSILILALHFLIRMPLLESSATSKIFNLASNIGAFTAFFIAGKMAFIIGIPMVLASIGGNYVGSHLTLKSGDKIIKPLIFTTIAILFISLGLRYIW</sequence>
<evidence type="ECO:0000256" key="4">
    <source>
        <dbReference type="ARBA" id="ARBA00022475"/>
    </source>
</evidence>